<name>A0A2U1MJ62_ARTAN</name>
<dbReference type="PANTHER" id="PTHR43795">
    <property type="entry name" value="BIFUNCTIONAL ASPARTATE AMINOTRANSFERASE AND GLUTAMATE/ASPARTATE-PREPHENATE AMINOTRANSFERASE-RELATED"/>
    <property type="match status" value="1"/>
</dbReference>
<dbReference type="GO" id="GO:0008483">
    <property type="term" value="F:transaminase activity"/>
    <property type="evidence" value="ECO:0007669"/>
    <property type="project" value="UniProtKB-KW"/>
</dbReference>
<keyword evidence="4" id="KW-0032">Aminotransferase</keyword>
<dbReference type="PANTHER" id="PTHR43795:SF39">
    <property type="entry name" value="AMINOTRANSFERASE CLASS I_CLASSII DOMAIN-CONTAINING PROTEIN"/>
    <property type="match status" value="1"/>
</dbReference>
<dbReference type="AlphaFoldDB" id="A0A2U1MJ62"/>
<keyword evidence="2" id="KW-0663">Pyridoxal phosphate</keyword>
<evidence type="ECO:0000256" key="2">
    <source>
        <dbReference type="ARBA" id="ARBA00022898"/>
    </source>
</evidence>
<dbReference type="Gene3D" id="3.40.640.10">
    <property type="entry name" value="Type I PLP-dependent aspartate aminotransferase-like (Major domain)"/>
    <property type="match status" value="2"/>
</dbReference>
<proteinExistence type="inferred from homology"/>
<protein>
    <submittedName>
        <fullName evidence="4">Aminotransferase, class I/classII</fullName>
    </submittedName>
</protein>
<dbReference type="STRING" id="35608.A0A2U1MJ62"/>
<dbReference type="OrthoDB" id="691673at2759"/>
<comment type="similarity">
    <text evidence="1">Belongs to the class-I pyridoxal-phosphate-dependent aminotransferase family.</text>
</comment>
<dbReference type="InterPro" id="IPR015421">
    <property type="entry name" value="PyrdxlP-dep_Trfase_major"/>
</dbReference>
<dbReference type="Pfam" id="PF00155">
    <property type="entry name" value="Aminotran_1_2"/>
    <property type="match status" value="2"/>
</dbReference>
<dbReference type="GO" id="GO:0030170">
    <property type="term" value="F:pyridoxal phosphate binding"/>
    <property type="evidence" value="ECO:0007669"/>
    <property type="project" value="InterPro"/>
</dbReference>
<reference evidence="4 5" key="1">
    <citation type="journal article" date="2018" name="Mol. Plant">
        <title>The genome of Artemisia annua provides insight into the evolution of Asteraceae family and artemisinin biosynthesis.</title>
        <authorList>
            <person name="Shen Q."/>
            <person name="Zhang L."/>
            <person name="Liao Z."/>
            <person name="Wang S."/>
            <person name="Yan T."/>
            <person name="Shi P."/>
            <person name="Liu M."/>
            <person name="Fu X."/>
            <person name="Pan Q."/>
            <person name="Wang Y."/>
            <person name="Lv Z."/>
            <person name="Lu X."/>
            <person name="Zhang F."/>
            <person name="Jiang W."/>
            <person name="Ma Y."/>
            <person name="Chen M."/>
            <person name="Hao X."/>
            <person name="Li L."/>
            <person name="Tang Y."/>
            <person name="Lv G."/>
            <person name="Zhou Y."/>
            <person name="Sun X."/>
            <person name="Brodelius P.E."/>
            <person name="Rose J.K.C."/>
            <person name="Tang K."/>
        </authorList>
    </citation>
    <scope>NUCLEOTIDE SEQUENCE [LARGE SCALE GENOMIC DNA]</scope>
    <source>
        <strain evidence="5">cv. Huhao1</strain>
        <tissue evidence="4">Leaf</tissue>
    </source>
</reference>
<dbReference type="PRINTS" id="PR00753">
    <property type="entry name" value="ACCSYNTHASE"/>
</dbReference>
<dbReference type="EMBL" id="PKPP01005132">
    <property type="protein sequence ID" value="PWA61313.1"/>
    <property type="molecule type" value="Genomic_DNA"/>
</dbReference>
<dbReference type="Proteomes" id="UP000245207">
    <property type="component" value="Unassembled WGS sequence"/>
</dbReference>
<organism evidence="4 5">
    <name type="scientific">Artemisia annua</name>
    <name type="common">Sweet wormwood</name>
    <dbReference type="NCBI Taxonomy" id="35608"/>
    <lineage>
        <taxon>Eukaryota</taxon>
        <taxon>Viridiplantae</taxon>
        <taxon>Streptophyta</taxon>
        <taxon>Embryophyta</taxon>
        <taxon>Tracheophyta</taxon>
        <taxon>Spermatophyta</taxon>
        <taxon>Magnoliopsida</taxon>
        <taxon>eudicotyledons</taxon>
        <taxon>Gunneridae</taxon>
        <taxon>Pentapetalae</taxon>
        <taxon>asterids</taxon>
        <taxon>campanulids</taxon>
        <taxon>Asterales</taxon>
        <taxon>Asteraceae</taxon>
        <taxon>Asteroideae</taxon>
        <taxon>Anthemideae</taxon>
        <taxon>Artemisiinae</taxon>
        <taxon>Artemisia</taxon>
    </lineage>
</organism>
<feature type="domain" description="Aminotransferase class I/classII large" evidence="3">
    <location>
        <begin position="250"/>
        <end position="629"/>
    </location>
</feature>
<dbReference type="InterPro" id="IPR004838">
    <property type="entry name" value="NHTrfase_class1_PyrdxlP-BS"/>
</dbReference>
<evidence type="ECO:0000259" key="3">
    <source>
        <dbReference type="Pfam" id="PF00155"/>
    </source>
</evidence>
<dbReference type="InterPro" id="IPR050478">
    <property type="entry name" value="Ethylene_sulfur-biosynth"/>
</dbReference>
<dbReference type="InterPro" id="IPR004839">
    <property type="entry name" value="Aminotransferase_I/II_large"/>
</dbReference>
<dbReference type="FunFam" id="3.90.1150.10:FF:000038">
    <property type="entry name" value="1-aminocyclopropane-1-carboxylate synthase 2"/>
    <property type="match status" value="1"/>
</dbReference>
<dbReference type="GO" id="GO:0016847">
    <property type="term" value="F:1-aminocyclopropane-1-carboxylate synthase activity"/>
    <property type="evidence" value="ECO:0007669"/>
    <property type="project" value="UniProtKB-ARBA"/>
</dbReference>
<sequence length="640" mass="72117">MPIEIVKPSVELSKIATSETHGEDSPYFAGWKAYDENPYHEINNPSGVIQMGLAENQVSFDLLEEYLEKNLEASNWGQKVSGFRENALFQDYHGLQSFRKAMASFMEQVRGGKAKFNPDRVVLTAGATAANELLTFILANPGDALLVPTPYYPGFDRDIRWRTGVQIVPIHCESSNNFQITPEALEAAYDHARSMNMTIVIMPIEIVKPSVELSKIATSETHGEDSPYFAGWKAYDENPYHEINNPSGVIQMGLAENQVSFDLLEEYLEKNLEASNWGQKVSGFRENALFQDYHGLQSFRKAMASFMEQVRGGKAKFNPDRVVLTAGATAANELLTFILANPGDALLVPTPYYPGFDRDIRWRTGVQIVPIHCESSNNFQITPEALEAAYDHARSMNMTVRGVLITNPSNPLGATIQRKVLEEVLDFCTEKNIHLVSDEIYSGSAFYADEFVSIAEVLESRNYKDSERCHIVYSLSKDLGLPGFRVGTVYSYNDQVVTTARRMSSFTLISSQTQFLLASMLSDKDFTQKYIKINRDRLKKRYEMIINGLKKAGIECLKGNAGLFCWMNLSPYLEKPTVESELAIWKKIMYDVKLNISPGSSCHCSEPGWFRVCFANMSEETLEIALSRIQDFIKTRKQNI</sequence>
<accession>A0A2U1MJ62</accession>
<dbReference type="Gene3D" id="3.90.1150.10">
    <property type="entry name" value="Aspartate Aminotransferase, domain 1"/>
    <property type="match status" value="2"/>
</dbReference>
<evidence type="ECO:0000256" key="1">
    <source>
        <dbReference type="ARBA" id="ARBA00007441"/>
    </source>
</evidence>
<keyword evidence="5" id="KW-1185">Reference proteome</keyword>
<dbReference type="InterPro" id="IPR015422">
    <property type="entry name" value="PyrdxlP-dep_Trfase_small"/>
</dbReference>
<dbReference type="PROSITE" id="PS00105">
    <property type="entry name" value="AA_TRANSFER_CLASS_1"/>
    <property type="match status" value="1"/>
</dbReference>
<evidence type="ECO:0000313" key="5">
    <source>
        <dbReference type="Proteomes" id="UP000245207"/>
    </source>
</evidence>
<gene>
    <name evidence="4" type="ORF">CTI12_AA373270</name>
</gene>
<dbReference type="CDD" id="cd00609">
    <property type="entry name" value="AAT_like"/>
    <property type="match status" value="1"/>
</dbReference>
<feature type="domain" description="Aminotransferase class I/classII large" evidence="3">
    <location>
        <begin position="49"/>
        <end position="200"/>
    </location>
</feature>
<keyword evidence="4" id="KW-0808">Transferase</keyword>
<dbReference type="SUPFAM" id="SSF53383">
    <property type="entry name" value="PLP-dependent transferases"/>
    <property type="match status" value="2"/>
</dbReference>
<comment type="caution">
    <text evidence="4">The sequence shown here is derived from an EMBL/GenBank/DDBJ whole genome shotgun (WGS) entry which is preliminary data.</text>
</comment>
<evidence type="ECO:0000313" key="4">
    <source>
        <dbReference type="EMBL" id="PWA61313.1"/>
    </source>
</evidence>
<dbReference type="InterPro" id="IPR015424">
    <property type="entry name" value="PyrdxlP-dep_Trfase"/>
</dbReference>